<name>A0A7H2BEP4_9MICC</name>
<sequence>MTSQNNFSDPSQTPSNAHPAAEQPSSGSQAAGAKKGLWQKKTTRRTALFGGLGVLGVAGVGGGWAYNRYLAEHTEISDVAAYEAQQASVTTSATASSTELTGVALTENGLTADQGSITLNTIVTGSGSDQITAYSVEIILDDQTLLRSAFANNQFGLNIIDVPSSIASEHNGIWAVNGDYYGFRETGIVVRNGVVYRDSPAREGLAFYKDGTVKVYDETTTSAQTLVDEGVWNTLSFGPSLLNNGEIIDGIDSVEVDTNFGNHSIQGEQPRTAIGVKDKNHLIFLVVDGRSEGYSRGATMPELAQMLKDLGCTTGYNIDGGGSSVMVFNGSLVNNPLGKGEERGTSDILYIAGSVA</sequence>
<evidence type="ECO:0000313" key="5">
    <source>
        <dbReference type="Proteomes" id="UP000516404"/>
    </source>
</evidence>
<keyword evidence="2" id="KW-0472">Membrane</keyword>
<dbReference type="Proteomes" id="UP000516404">
    <property type="component" value="Chromosome"/>
</dbReference>
<organism evidence="4 5">
    <name type="scientific">Rothia terrae</name>
    <dbReference type="NCBI Taxonomy" id="396015"/>
    <lineage>
        <taxon>Bacteria</taxon>
        <taxon>Bacillati</taxon>
        <taxon>Actinomycetota</taxon>
        <taxon>Actinomycetes</taxon>
        <taxon>Micrococcales</taxon>
        <taxon>Micrococcaceae</taxon>
        <taxon>Rothia</taxon>
    </lineage>
</organism>
<keyword evidence="2" id="KW-1133">Transmembrane helix</keyword>
<evidence type="ECO:0000259" key="3">
    <source>
        <dbReference type="Pfam" id="PF09992"/>
    </source>
</evidence>
<evidence type="ECO:0000256" key="1">
    <source>
        <dbReference type="SAM" id="MobiDB-lite"/>
    </source>
</evidence>
<protein>
    <submittedName>
        <fullName evidence="4">Phosphodiester glycosidase family protein</fullName>
    </submittedName>
</protein>
<keyword evidence="2" id="KW-0812">Transmembrane</keyword>
<proteinExistence type="predicted"/>
<evidence type="ECO:0000313" key="4">
    <source>
        <dbReference type="EMBL" id="QNV38140.1"/>
    </source>
</evidence>
<dbReference type="Pfam" id="PF09992">
    <property type="entry name" value="NAGPA"/>
    <property type="match status" value="1"/>
</dbReference>
<dbReference type="GeneID" id="96623057"/>
<feature type="transmembrane region" description="Helical" evidence="2">
    <location>
        <begin position="47"/>
        <end position="66"/>
    </location>
</feature>
<feature type="domain" description="Phosphodiester glycosidase" evidence="3">
    <location>
        <begin position="172"/>
        <end position="351"/>
    </location>
</feature>
<reference evidence="4 5" key="1">
    <citation type="submission" date="2020-09" db="EMBL/GenBank/DDBJ databases">
        <title>Investigation of environmental microbes.</title>
        <authorList>
            <person name="Ou Y."/>
            <person name="Kang Q."/>
        </authorList>
    </citation>
    <scope>NUCLEOTIDE SEQUENCE [LARGE SCALE GENOMIC DNA]</scope>
    <source>
        <strain evidence="4 5">KJZ-14</strain>
    </source>
</reference>
<feature type="compositionally biased region" description="Polar residues" evidence="1">
    <location>
        <begin position="1"/>
        <end position="16"/>
    </location>
</feature>
<keyword evidence="5" id="KW-1185">Reference proteome</keyword>
<evidence type="ECO:0000256" key="2">
    <source>
        <dbReference type="SAM" id="Phobius"/>
    </source>
</evidence>
<dbReference type="InterPro" id="IPR018711">
    <property type="entry name" value="NAGPA"/>
</dbReference>
<gene>
    <name evidence="4" type="ORF">IDM49_02310</name>
</gene>
<dbReference type="KEGG" id="rter:IDM49_02310"/>
<dbReference type="AlphaFoldDB" id="A0A7H2BEP4"/>
<accession>A0A7H2BEP4</accession>
<keyword evidence="4" id="KW-0378">Hydrolase</keyword>
<dbReference type="RefSeq" id="WP_190724887.1">
    <property type="nucleotide sequence ID" value="NZ_CP061539.1"/>
</dbReference>
<dbReference type="EMBL" id="CP061539">
    <property type="protein sequence ID" value="QNV38140.1"/>
    <property type="molecule type" value="Genomic_DNA"/>
</dbReference>
<keyword evidence="4" id="KW-0326">Glycosidase</keyword>
<feature type="region of interest" description="Disordered" evidence="1">
    <location>
        <begin position="1"/>
        <end position="37"/>
    </location>
</feature>
<dbReference type="PANTHER" id="PTHR40446">
    <property type="entry name" value="N-ACETYLGLUCOSAMINE-1-PHOSPHODIESTER ALPHA-N-ACETYLGLUCOSAMINIDASE"/>
    <property type="match status" value="1"/>
</dbReference>
<dbReference type="PANTHER" id="PTHR40446:SF2">
    <property type="entry name" value="N-ACETYLGLUCOSAMINE-1-PHOSPHODIESTER ALPHA-N-ACETYLGLUCOSAMINIDASE"/>
    <property type="match status" value="1"/>
</dbReference>
<dbReference type="GO" id="GO:0016798">
    <property type="term" value="F:hydrolase activity, acting on glycosyl bonds"/>
    <property type="evidence" value="ECO:0007669"/>
    <property type="project" value="UniProtKB-KW"/>
</dbReference>